<keyword evidence="1" id="KW-0378">Hydrolase</keyword>
<organism evidence="1 2">
    <name type="scientific">Spirosoma fluviale</name>
    <dbReference type="NCBI Taxonomy" id="1597977"/>
    <lineage>
        <taxon>Bacteria</taxon>
        <taxon>Pseudomonadati</taxon>
        <taxon>Bacteroidota</taxon>
        <taxon>Cytophagia</taxon>
        <taxon>Cytophagales</taxon>
        <taxon>Cytophagaceae</taxon>
        <taxon>Spirosoma</taxon>
    </lineage>
</organism>
<dbReference type="Pfam" id="PF13650">
    <property type="entry name" value="Asp_protease_2"/>
    <property type="match status" value="1"/>
</dbReference>
<sequence>MLLFFVRICTTMLIGLMLRPGYAVIAQPFRQQSEVIISDDLVYVKVHVNGRGPFNFIIDSGTAGMGRIDRQLAKEIGLKIIGYQQVSDIYQSKIEILVAVENLSLGQLTNSGLRMMIGDYNTKPKHIRIDGVLSRDFFYNHLLTIDGPARQLIVSKETLEVGTKGVFSYSKAFVIPGRIGQTEFLFNLDTGSNLPMHFPTGKLTGLRYDNTSNKREETKANTTFIVQEAVLHDELALGSVSVKNQKVYYSDKAHQINVGEGFLKEHVVTFDQRKKLIRID</sequence>
<evidence type="ECO:0000313" key="1">
    <source>
        <dbReference type="EMBL" id="SOD96476.1"/>
    </source>
</evidence>
<gene>
    <name evidence="1" type="ORF">SAMN06269250_5328</name>
</gene>
<dbReference type="InterPro" id="IPR021109">
    <property type="entry name" value="Peptidase_aspartic_dom_sf"/>
</dbReference>
<keyword evidence="2" id="KW-1185">Reference proteome</keyword>
<dbReference type="OrthoDB" id="3521766at2"/>
<reference evidence="2" key="1">
    <citation type="submission" date="2017-09" db="EMBL/GenBank/DDBJ databases">
        <authorList>
            <person name="Varghese N."/>
            <person name="Submissions S."/>
        </authorList>
    </citation>
    <scope>NUCLEOTIDE SEQUENCE [LARGE SCALE GENOMIC DNA]</scope>
    <source>
        <strain evidence="2">DSM 29961</strain>
    </source>
</reference>
<dbReference type="Gene3D" id="2.40.70.10">
    <property type="entry name" value="Acid Proteases"/>
    <property type="match status" value="1"/>
</dbReference>
<dbReference type="GO" id="GO:0008233">
    <property type="term" value="F:peptidase activity"/>
    <property type="evidence" value="ECO:0007669"/>
    <property type="project" value="UniProtKB-KW"/>
</dbReference>
<protein>
    <submittedName>
        <fullName evidence="1">Aspartyl protease</fullName>
    </submittedName>
</protein>
<proteinExistence type="predicted"/>
<dbReference type="Proteomes" id="UP000219452">
    <property type="component" value="Unassembled WGS sequence"/>
</dbReference>
<dbReference type="AlphaFoldDB" id="A0A286GMR9"/>
<dbReference type="EMBL" id="OCNH01000005">
    <property type="protein sequence ID" value="SOD96476.1"/>
    <property type="molecule type" value="Genomic_DNA"/>
</dbReference>
<keyword evidence="1" id="KW-0645">Protease</keyword>
<dbReference type="GO" id="GO:0006508">
    <property type="term" value="P:proteolysis"/>
    <property type="evidence" value="ECO:0007669"/>
    <property type="project" value="UniProtKB-KW"/>
</dbReference>
<evidence type="ECO:0000313" key="2">
    <source>
        <dbReference type="Proteomes" id="UP000219452"/>
    </source>
</evidence>
<accession>A0A286GMR9</accession>
<name>A0A286GMR9_9BACT</name>